<name>A0A2W3Z103_9ENTE</name>
<sequence length="153" mass="17428">GGDIQKIAEARTKLNQQRLDQLTRQALVQKQEQLAQKELAEQQAKEQGIAIYKEYLTTGKLSDEQLRNLVSLDNSLSEHEKASYRLEALEQVSKQAQGTSFGSYKELLESLKSDPSLTDDFLESEYYHMSTAQTMVKQQMTIQENVAELTIEQ</sequence>
<dbReference type="RefSeq" id="WP_181429472.1">
    <property type="nucleotide sequence ID" value="NZ_PIEU01000059.1"/>
</dbReference>
<organism evidence="1 2">
    <name type="scientific">Enterococcus plantarum</name>
    <dbReference type="NCBI Taxonomy" id="1077675"/>
    <lineage>
        <taxon>Bacteria</taxon>
        <taxon>Bacillati</taxon>
        <taxon>Bacillota</taxon>
        <taxon>Bacilli</taxon>
        <taxon>Lactobacillales</taxon>
        <taxon>Enterococcaceae</taxon>
        <taxon>Enterococcus</taxon>
    </lineage>
</organism>
<evidence type="ECO:0000313" key="1">
    <source>
        <dbReference type="EMBL" id="PZL73808.1"/>
    </source>
</evidence>
<dbReference type="Proteomes" id="UP000249828">
    <property type="component" value="Unassembled WGS sequence"/>
</dbReference>
<dbReference type="AlphaFoldDB" id="A0A2W3Z103"/>
<protein>
    <submittedName>
        <fullName evidence="1">Uncharacterized protein</fullName>
    </submittedName>
</protein>
<evidence type="ECO:0000313" key="2">
    <source>
        <dbReference type="Proteomes" id="UP000249828"/>
    </source>
</evidence>
<gene>
    <name evidence="1" type="ORF">CI088_07925</name>
</gene>
<comment type="caution">
    <text evidence="1">The sequence shown here is derived from an EMBL/GenBank/DDBJ whole genome shotgun (WGS) entry which is preliminary data.</text>
</comment>
<proteinExistence type="predicted"/>
<feature type="non-terminal residue" evidence="1">
    <location>
        <position position="1"/>
    </location>
</feature>
<keyword evidence="2" id="KW-1185">Reference proteome</keyword>
<reference evidence="1 2" key="1">
    <citation type="submission" date="2017-11" db="EMBL/GenBank/DDBJ databases">
        <title>Draft genome sequence of Enterococcus plantarum TRW2 strain isolated from lettuce.</title>
        <authorList>
            <person name="Kim E.B."/>
            <person name="Marco M.L."/>
            <person name="Williams T.R."/>
            <person name="You I.H."/>
        </authorList>
    </citation>
    <scope>NUCLEOTIDE SEQUENCE [LARGE SCALE GENOMIC DNA]</scope>
    <source>
        <strain evidence="1 2">TRW2</strain>
    </source>
</reference>
<accession>A0A2W3Z103</accession>
<dbReference type="EMBL" id="PIEU01000059">
    <property type="protein sequence ID" value="PZL73808.1"/>
    <property type="molecule type" value="Genomic_DNA"/>
</dbReference>